<proteinExistence type="predicted"/>
<feature type="transmembrane region" description="Helical" evidence="7">
    <location>
        <begin position="12"/>
        <end position="33"/>
    </location>
</feature>
<dbReference type="AlphaFoldDB" id="A0A7Z2VL32"/>
<reference evidence="9 10" key="1">
    <citation type="submission" date="2020-04" db="EMBL/GenBank/DDBJ databases">
        <title>Genome sequencing of novel species.</title>
        <authorList>
            <person name="Heo J."/>
            <person name="Kim S.-J."/>
            <person name="Kim J.-S."/>
            <person name="Hong S.-B."/>
            <person name="Kwon S.-W."/>
        </authorList>
    </citation>
    <scope>NUCLEOTIDE SEQUENCE [LARGE SCALE GENOMIC DNA]</scope>
    <source>
        <strain evidence="9 10">MFER-1</strain>
    </source>
</reference>
<dbReference type="Proteomes" id="UP000502248">
    <property type="component" value="Chromosome"/>
</dbReference>
<dbReference type="SUPFAM" id="SSF158472">
    <property type="entry name" value="HAMP domain-like"/>
    <property type="match status" value="1"/>
</dbReference>
<dbReference type="PANTHER" id="PTHR34220">
    <property type="entry name" value="SENSOR HISTIDINE KINASE YPDA"/>
    <property type="match status" value="1"/>
</dbReference>
<evidence type="ECO:0000256" key="2">
    <source>
        <dbReference type="ARBA" id="ARBA00022475"/>
    </source>
</evidence>
<feature type="transmembrane region" description="Helical" evidence="7">
    <location>
        <begin position="283"/>
        <end position="302"/>
    </location>
</feature>
<evidence type="ECO:0000313" key="10">
    <source>
        <dbReference type="Proteomes" id="UP000502248"/>
    </source>
</evidence>
<keyword evidence="2" id="KW-1003">Cell membrane</keyword>
<dbReference type="Gene3D" id="3.30.565.10">
    <property type="entry name" value="Histidine kinase-like ATPase, C-terminal domain"/>
    <property type="match status" value="1"/>
</dbReference>
<dbReference type="RefSeq" id="WP_169281297.1">
    <property type="nucleotide sequence ID" value="NZ_CP051680.1"/>
</dbReference>
<keyword evidence="6 7" id="KW-0472">Membrane</keyword>
<organism evidence="9 10">
    <name type="scientific">Cohnella herbarum</name>
    <dbReference type="NCBI Taxonomy" id="2728023"/>
    <lineage>
        <taxon>Bacteria</taxon>
        <taxon>Bacillati</taxon>
        <taxon>Bacillota</taxon>
        <taxon>Bacilli</taxon>
        <taxon>Bacillales</taxon>
        <taxon>Paenibacillaceae</taxon>
        <taxon>Cohnella</taxon>
    </lineage>
</organism>
<keyword evidence="7" id="KW-0812">Transmembrane</keyword>
<dbReference type="Pfam" id="PF06580">
    <property type="entry name" value="His_kinase"/>
    <property type="match status" value="1"/>
</dbReference>
<dbReference type="InterPro" id="IPR036890">
    <property type="entry name" value="HATPase_C_sf"/>
</dbReference>
<evidence type="ECO:0000256" key="1">
    <source>
        <dbReference type="ARBA" id="ARBA00004651"/>
    </source>
</evidence>
<sequence length="582" mass="67105">MSHKRNWSLHSLRIKLSMSVLIMTVPLVGMLIYNNYYAKDVVREQVADSYKSSLSLYMSQIDSNLNDVDAYMITLSDKFDLLSLSIADTDDNYYMAKSDLFYLLSKDVSLYRSVTGFFVYESKRHDYMDILNFGNSLTRENRDVKLEVIQLIEQQRKSGKFTRNWKNIQINQHHYLLDIVRAGDAYLGVWISTDRLVSQLQLLKVGDDGEVLLINDEGKPITRTSVVQNEGIELGRNLNNYYLSGENRKYLVVGTHAVRASFSLVALIPDQHILANLPYLQTIIWIITITAIVFIPVGLILLRKSFLVPLNKVLSAMRKVRGGDWSVRVNMQRSSDEFNLLGESFNSMMTEIQTLRVNVFEEQLNKQREELRRLQLQVNPHFFLNALNILYNLAKVKKHDLIKEMSMSLIHYFRYLFRSNTSFVKLQNELDHTRNYLRIQCLRFPGQLTWDIATPNFLMEVPVPPLMIQSFVENSIKHAVTMDKPIHITVKIDMPDEAAVSQMIIQIRDTGNGFSNEVLQELQAGRNMENEEGEQIGIWNVRRRLCLLYGDHVTLRFRNDSDTGGAIVELIVPTESNLGVSS</sequence>
<dbReference type="Pfam" id="PF02518">
    <property type="entry name" value="HATPase_c"/>
    <property type="match status" value="1"/>
</dbReference>
<dbReference type="Pfam" id="PF00672">
    <property type="entry name" value="HAMP"/>
    <property type="match status" value="1"/>
</dbReference>
<evidence type="ECO:0000256" key="3">
    <source>
        <dbReference type="ARBA" id="ARBA00022553"/>
    </source>
</evidence>
<keyword evidence="4" id="KW-0808">Transferase</keyword>
<keyword evidence="3" id="KW-0597">Phosphoprotein</keyword>
<dbReference type="Gene3D" id="6.10.340.10">
    <property type="match status" value="1"/>
</dbReference>
<dbReference type="SMART" id="SM00304">
    <property type="entry name" value="HAMP"/>
    <property type="match status" value="1"/>
</dbReference>
<dbReference type="EMBL" id="CP051680">
    <property type="protein sequence ID" value="QJD85021.1"/>
    <property type="molecule type" value="Genomic_DNA"/>
</dbReference>
<dbReference type="SUPFAM" id="SSF55874">
    <property type="entry name" value="ATPase domain of HSP90 chaperone/DNA topoisomerase II/histidine kinase"/>
    <property type="match status" value="1"/>
</dbReference>
<evidence type="ECO:0000256" key="5">
    <source>
        <dbReference type="ARBA" id="ARBA00022777"/>
    </source>
</evidence>
<evidence type="ECO:0000256" key="6">
    <source>
        <dbReference type="ARBA" id="ARBA00023136"/>
    </source>
</evidence>
<keyword evidence="5 9" id="KW-0418">Kinase</keyword>
<comment type="subcellular location">
    <subcellularLocation>
        <location evidence="1">Cell membrane</location>
        <topology evidence="1">Multi-pass membrane protein</topology>
    </subcellularLocation>
</comment>
<dbReference type="InterPro" id="IPR003660">
    <property type="entry name" value="HAMP_dom"/>
</dbReference>
<gene>
    <name evidence="9" type="ORF">HH215_18770</name>
</gene>
<dbReference type="GO" id="GO:0005886">
    <property type="term" value="C:plasma membrane"/>
    <property type="evidence" value="ECO:0007669"/>
    <property type="project" value="UniProtKB-SubCell"/>
</dbReference>
<dbReference type="PROSITE" id="PS50885">
    <property type="entry name" value="HAMP"/>
    <property type="match status" value="1"/>
</dbReference>
<evidence type="ECO:0000256" key="4">
    <source>
        <dbReference type="ARBA" id="ARBA00022679"/>
    </source>
</evidence>
<keyword evidence="7" id="KW-1133">Transmembrane helix</keyword>
<evidence type="ECO:0000256" key="7">
    <source>
        <dbReference type="SAM" id="Phobius"/>
    </source>
</evidence>
<dbReference type="InterPro" id="IPR003594">
    <property type="entry name" value="HATPase_dom"/>
</dbReference>
<dbReference type="InterPro" id="IPR050640">
    <property type="entry name" value="Bact_2-comp_sensor_kinase"/>
</dbReference>
<dbReference type="KEGG" id="cheb:HH215_18770"/>
<protein>
    <submittedName>
        <fullName evidence="9">Histidine kinase</fullName>
    </submittedName>
</protein>
<evidence type="ECO:0000259" key="8">
    <source>
        <dbReference type="PROSITE" id="PS50885"/>
    </source>
</evidence>
<accession>A0A7Z2VL32</accession>
<dbReference type="PANTHER" id="PTHR34220:SF7">
    <property type="entry name" value="SENSOR HISTIDINE KINASE YPDA"/>
    <property type="match status" value="1"/>
</dbReference>
<dbReference type="CDD" id="cd06225">
    <property type="entry name" value="HAMP"/>
    <property type="match status" value="1"/>
</dbReference>
<feature type="domain" description="HAMP" evidence="8">
    <location>
        <begin position="304"/>
        <end position="357"/>
    </location>
</feature>
<keyword evidence="10" id="KW-1185">Reference proteome</keyword>
<evidence type="ECO:0000313" key="9">
    <source>
        <dbReference type="EMBL" id="QJD85021.1"/>
    </source>
</evidence>
<dbReference type="GO" id="GO:0000155">
    <property type="term" value="F:phosphorelay sensor kinase activity"/>
    <property type="evidence" value="ECO:0007669"/>
    <property type="project" value="InterPro"/>
</dbReference>
<name>A0A7Z2VL32_9BACL</name>
<dbReference type="InterPro" id="IPR010559">
    <property type="entry name" value="Sig_transdc_His_kin_internal"/>
</dbReference>